<dbReference type="InterPro" id="IPR050706">
    <property type="entry name" value="Cyclic-di-GMP_PDE-like"/>
</dbReference>
<organism evidence="2 3">
    <name type="scientific">Pseudomonas syringae pv. theae</name>
    <dbReference type="NCBI Taxonomy" id="103985"/>
    <lineage>
        <taxon>Bacteria</taxon>
        <taxon>Pseudomonadati</taxon>
        <taxon>Pseudomonadota</taxon>
        <taxon>Gammaproteobacteria</taxon>
        <taxon>Pseudomonadales</taxon>
        <taxon>Pseudomonadaceae</taxon>
        <taxon>Pseudomonas</taxon>
        <taxon>Pseudomonas syringae</taxon>
    </lineage>
</organism>
<dbReference type="PANTHER" id="PTHR33121">
    <property type="entry name" value="CYCLIC DI-GMP PHOSPHODIESTERASE PDEF"/>
    <property type="match status" value="1"/>
</dbReference>
<dbReference type="GO" id="GO:0071111">
    <property type="term" value="F:cyclic-guanylate-specific phosphodiesterase activity"/>
    <property type="evidence" value="ECO:0007669"/>
    <property type="project" value="InterPro"/>
</dbReference>
<dbReference type="SMART" id="SM00052">
    <property type="entry name" value="EAL"/>
    <property type="match status" value="1"/>
</dbReference>
<dbReference type="PANTHER" id="PTHR33121:SF70">
    <property type="entry name" value="SIGNALING PROTEIN YKOW"/>
    <property type="match status" value="1"/>
</dbReference>
<feature type="domain" description="EAL" evidence="1">
    <location>
        <begin position="1"/>
        <end position="168"/>
    </location>
</feature>
<dbReference type="Proteomes" id="UP000282636">
    <property type="component" value="Unassembled WGS sequence"/>
</dbReference>
<accession>A0A3M5N892</accession>
<evidence type="ECO:0000259" key="1">
    <source>
        <dbReference type="PROSITE" id="PS50883"/>
    </source>
</evidence>
<dbReference type="EMBL" id="RBTL01000151">
    <property type="protein sequence ID" value="RMT68538.1"/>
    <property type="molecule type" value="Genomic_DNA"/>
</dbReference>
<evidence type="ECO:0000313" key="2">
    <source>
        <dbReference type="EMBL" id="RMT68538.1"/>
    </source>
</evidence>
<dbReference type="PROSITE" id="PS50883">
    <property type="entry name" value="EAL"/>
    <property type="match status" value="1"/>
</dbReference>
<sequence length="172" mass="19176">MDLRLNVNVSGKELSCPGFVDQVTRIIATTGLPAAQLQIEVTESVFLYQPDAIAEVLRQIRHLGVRVALDDFGTGYSSLGYIDRYPIDAVKIDRSFVSRMMTYDRSQAIVSSILSLGRALDLEITAEGVETAEQHNRLRKMGCPYFQGYFLNRPMRSEALEDVMRPVAVCGV</sequence>
<proteinExistence type="predicted"/>
<dbReference type="Pfam" id="PF00563">
    <property type="entry name" value="EAL"/>
    <property type="match status" value="1"/>
</dbReference>
<dbReference type="Gene3D" id="3.20.20.450">
    <property type="entry name" value="EAL domain"/>
    <property type="match status" value="1"/>
</dbReference>
<dbReference type="CDD" id="cd01948">
    <property type="entry name" value="EAL"/>
    <property type="match status" value="1"/>
</dbReference>
<name>A0A3M5N892_PSESX</name>
<reference evidence="2 3" key="1">
    <citation type="submission" date="2018-08" db="EMBL/GenBank/DDBJ databases">
        <title>Recombination of ecologically and evolutionarily significant loci maintains genetic cohesion in the Pseudomonas syringae species complex.</title>
        <authorList>
            <person name="Dillon M."/>
            <person name="Thakur S."/>
            <person name="Almeida R.N.D."/>
            <person name="Weir B.S."/>
            <person name="Guttman D.S."/>
        </authorList>
    </citation>
    <scope>NUCLEOTIDE SEQUENCE [LARGE SCALE GENOMIC DNA]</scope>
    <source>
        <strain evidence="2 3">ICMP 3934</strain>
    </source>
</reference>
<dbReference type="InterPro" id="IPR035919">
    <property type="entry name" value="EAL_sf"/>
</dbReference>
<dbReference type="AlphaFoldDB" id="A0A3M5N892"/>
<gene>
    <name evidence="2" type="ORF">ALP44_04655</name>
</gene>
<dbReference type="SUPFAM" id="SSF141868">
    <property type="entry name" value="EAL domain-like"/>
    <property type="match status" value="1"/>
</dbReference>
<dbReference type="InterPro" id="IPR001633">
    <property type="entry name" value="EAL_dom"/>
</dbReference>
<protein>
    <submittedName>
        <fullName evidence="2">Sensory box/GGDEF domain/EAL domain protein</fullName>
    </submittedName>
</protein>
<comment type="caution">
    <text evidence="2">The sequence shown here is derived from an EMBL/GenBank/DDBJ whole genome shotgun (WGS) entry which is preliminary data.</text>
</comment>
<evidence type="ECO:0000313" key="3">
    <source>
        <dbReference type="Proteomes" id="UP000282636"/>
    </source>
</evidence>